<organism evidence="15 16">
    <name type="scientific">Symmachiella dynata</name>
    <dbReference type="NCBI Taxonomy" id="2527995"/>
    <lineage>
        <taxon>Bacteria</taxon>
        <taxon>Pseudomonadati</taxon>
        <taxon>Planctomycetota</taxon>
        <taxon>Planctomycetia</taxon>
        <taxon>Planctomycetales</taxon>
        <taxon>Planctomycetaceae</taxon>
        <taxon>Symmachiella</taxon>
    </lineage>
</organism>
<dbReference type="Gene3D" id="3.40.50.720">
    <property type="entry name" value="NAD(P)-binding Rossmann-like Domain"/>
    <property type="match status" value="1"/>
</dbReference>
<evidence type="ECO:0000256" key="13">
    <source>
        <dbReference type="ARBA" id="ARBA00023239"/>
    </source>
</evidence>
<dbReference type="KEGG" id="sdyn:Mal52_46000"/>
<evidence type="ECO:0000256" key="8">
    <source>
        <dbReference type="ARBA" id="ARBA00022968"/>
    </source>
</evidence>
<dbReference type="RefSeq" id="WP_145378626.1">
    <property type="nucleotide sequence ID" value="NZ_CAXBED010000023.1"/>
</dbReference>
<comment type="similarity">
    <text evidence="4">Belongs to the NAD(P)-dependent epimerase/dehydratase family. UDP-glucuronic acid decarboxylase subfamily.</text>
</comment>
<evidence type="ECO:0000256" key="2">
    <source>
        <dbReference type="ARBA" id="ARBA00004447"/>
    </source>
</evidence>
<gene>
    <name evidence="15" type="primary">strE</name>
    <name evidence="15" type="ORF">Mal52_46000</name>
</gene>
<keyword evidence="9" id="KW-1133">Transmembrane helix</keyword>
<keyword evidence="10" id="KW-0520">NAD</keyword>
<dbReference type="InterPro" id="IPR044516">
    <property type="entry name" value="UXS-like"/>
</dbReference>
<comment type="subcellular location">
    <subcellularLocation>
        <location evidence="2">Golgi apparatus</location>
        <location evidence="2">Golgi stack membrane</location>
        <topology evidence="2">Single-pass type II membrane protein</topology>
    </subcellularLocation>
</comment>
<evidence type="ECO:0000256" key="12">
    <source>
        <dbReference type="ARBA" id="ARBA00023136"/>
    </source>
</evidence>
<evidence type="ECO:0000259" key="14">
    <source>
        <dbReference type="Pfam" id="PF16363"/>
    </source>
</evidence>
<reference evidence="15 16" key="1">
    <citation type="submission" date="2019-02" db="EMBL/GenBank/DDBJ databases">
        <title>Deep-cultivation of Planctomycetes and their phenomic and genomic characterization uncovers novel biology.</title>
        <authorList>
            <person name="Wiegand S."/>
            <person name="Jogler M."/>
            <person name="Boedeker C."/>
            <person name="Pinto D."/>
            <person name="Vollmers J."/>
            <person name="Rivas-Marin E."/>
            <person name="Kohn T."/>
            <person name="Peeters S.H."/>
            <person name="Heuer A."/>
            <person name="Rast P."/>
            <person name="Oberbeckmann S."/>
            <person name="Bunk B."/>
            <person name="Jeske O."/>
            <person name="Meyerdierks A."/>
            <person name="Storesund J.E."/>
            <person name="Kallscheuer N."/>
            <person name="Luecker S."/>
            <person name="Lage O.M."/>
            <person name="Pohl T."/>
            <person name="Merkel B.J."/>
            <person name="Hornburger P."/>
            <person name="Mueller R.-W."/>
            <person name="Bruemmer F."/>
            <person name="Labrenz M."/>
            <person name="Spormann A.M."/>
            <person name="Op den Camp H."/>
            <person name="Overmann J."/>
            <person name="Amann R."/>
            <person name="Jetten M.S.M."/>
            <person name="Mascher T."/>
            <person name="Medema M.H."/>
            <person name="Devos D.P."/>
            <person name="Kaster A.-K."/>
            <person name="Ovreas L."/>
            <person name="Rohde M."/>
            <person name="Galperin M.Y."/>
            <person name="Jogler C."/>
        </authorList>
    </citation>
    <scope>NUCLEOTIDE SEQUENCE [LARGE SCALE GENOMIC DNA]</scope>
    <source>
        <strain evidence="15 16">Mal52</strain>
    </source>
</reference>
<dbReference type="InterPro" id="IPR036291">
    <property type="entry name" value="NAD(P)-bd_dom_sf"/>
</dbReference>
<proteinExistence type="inferred from homology"/>
<dbReference type="PANTHER" id="PTHR43078">
    <property type="entry name" value="UDP-GLUCURONIC ACID DECARBOXYLASE-RELATED"/>
    <property type="match status" value="1"/>
</dbReference>
<evidence type="ECO:0000256" key="5">
    <source>
        <dbReference type="ARBA" id="ARBA00012290"/>
    </source>
</evidence>
<dbReference type="GO" id="GO:0042732">
    <property type="term" value="P:D-xylose metabolic process"/>
    <property type="evidence" value="ECO:0007669"/>
    <property type="project" value="InterPro"/>
</dbReference>
<evidence type="ECO:0000256" key="1">
    <source>
        <dbReference type="ARBA" id="ARBA00001911"/>
    </source>
</evidence>
<sequence length="322" mass="35050">MSHCLVTGGAGFIGSHLTELLLADGHEVTVLDNLSTGEQGNLRGVSDHPRFRFLAGSITDPVMMSEAVSGVDVIYHLAAAVGVRLVAEDPVRTIETNIYPTEVLLRLAVQGGQKFFLASTSEVYGKNFKESWAEEDDLHFGATTRPRWAYGCSKAIDEFLALAYSKKYNLNVVIGRFFNVVGPRQVGNYGMVIPRFVDQALAGGPVIVYDDGGQERCFGHVGEVAGIVKDLMDEPSAAGNVFNIGSDQSVSIRELAEAVVAKVDPKIAIEYIPYSEAYGDDFEDIRRRVPDVAKLEKTLGRKPVMPLDQILDDIIAAKRADN</sequence>
<evidence type="ECO:0000256" key="6">
    <source>
        <dbReference type="ARBA" id="ARBA00022692"/>
    </source>
</evidence>
<protein>
    <recommendedName>
        <fullName evidence="5">UDP-glucuronate decarboxylase</fullName>
        <ecNumber evidence="5">4.1.1.35</ecNumber>
    </recommendedName>
</protein>
<dbReference type="AlphaFoldDB" id="A0A517ZUE1"/>
<dbReference type="EMBL" id="CP036276">
    <property type="protein sequence ID" value="QDU46103.1"/>
    <property type="molecule type" value="Genomic_DNA"/>
</dbReference>
<evidence type="ECO:0000256" key="11">
    <source>
        <dbReference type="ARBA" id="ARBA00023034"/>
    </source>
</evidence>
<name>A0A517ZUE1_9PLAN</name>
<keyword evidence="16" id="KW-1185">Reference proteome</keyword>
<evidence type="ECO:0000256" key="10">
    <source>
        <dbReference type="ARBA" id="ARBA00023027"/>
    </source>
</evidence>
<evidence type="ECO:0000256" key="7">
    <source>
        <dbReference type="ARBA" id="ARBA00022793"/>
    </source>
</evidence>
<feature type="domain" description="NAD(P)-binding" evidence="14">
    <location>
        <begin position="5"/>
        <end position="313"/>
    </location>
</feature>
<evidence type="ECO:0000256" key="4">
    <source>
        <dbReference type="ARBA" id="ARBA00007505"/>
    </source>
</evidence>
<dbReference type="UniPathway" id="UPA00796">
    <property type="reaction ID" value="UER00771"/>
</dbReference>
<accession>A0A517ZUE1</accession>
<dbReference type="Pfam" id="PF16363">
    <property type="entry name" value="GDP_Man_Dehyd"/>
    <property type="match status" value="1"/>
</dbReference>
<keyword evidence="6" id="KW-0812">Transmembrane</keyword>
<dbReference type="EC" id="4.1.1.35" evidence="5"/>
<dbReference type="GO" id="GO:0033320">
    <property type="term" value="P:UDP-D-xylose biosynthetic process"/>
    <property type="evidence" value="ECO:0007669"/>
    <property type="project" value="UniProtKB-UniPathway"/>
</dbReference>
<dbReference type="Proteomes" id="UP000319383">
    <property type="component" value="Chromosome"/>
</dbReference>
<evidence type="ECO:0000256" key="9">
    <source>
        <dbReference type="ARBA" id="ARBA00022989"/>
    </source>
</evidence>
<keyword evidence="12" id="KW-0472">Membrane</keyword>
<keyword evidence="11" id="KW-0333">Golgi apparatus</keyword>
<dbReference type="GO" id="GO:0005737">
    <property type="term" value="C:cytoplasm"/>
    <property type="evidence" value="ECO:0007669"/>
    <property type="project" value="TreeGrafter"/>
</dbReference>
<dbReference type="GO" id="GO:0070403">
    <property type="term" value="F:NAD+ binding"/>
    <property type="evidence" value="ECO:0007669"/>
    <property type="project" value="InterPro"/>
</dbReference>
<comment type="cofactor">
    <cofactor evidence="1">
        <name>NAD(+)</name>
        <dbReference type="ChEBI" id="CHEBI:57540"/>
    </cofactor>
</comment>
<keyword evidence="13 15" id="KW-0456">Lyase</keyword>
<keyword evidence="8" id="KW-0735">Signal-anchor</keyword>
<comment type="pathway">
    <text evidence="3">Nucleotide-sugar biosynthesis; UDP-alpha-D-xylose biosynthesis; UDP-alpha-D-xylose from UDP-alpha-D-glucuronate: step 1/1.</text>
</comment>
<evidence type="ECO:0000313" key="16">
    <source>
        <dbReference type="Proteomes" id="UP000319383"/>
    </source>
</evidence>
<dbReference type="GO" id="GO:0048040">
    <property type="term" value="F:UDP-glucuronate decarboxylase activity"/>
    <property type="evidence" value="ECO:0007669"/>
    <property type="project" value="UniProtKB-EC"/>
</dbReference>
<evidence type="ECO:0000256" key="3">
    <source>
        <dbReference type="ARBA" id="ARBA00005100"/>
    </source>
</evidence>
<dbReference type="InterPro" id="IPR016040">
    <property type="entry name" value="NAD(P)-bd_dom"/>
</dbReference>
<dbReference type="PANTHER" id="PTHR43078:SF6">
    <property type="entry name" value="UDP-GLUCURONIC ACID DECARBOXYLASE 1"/>
    <property type="match status" value="1"/>
</dbReference>
<keyword evidence="7" id="KW-0210">Decarboxylase</keyword>
<dbReference type="SUPFAM" id="SSF51735">
    <property type="entry name" value="NAD(P)-binding Rossmann-fold domains"/>
    <property type="match status" value="1"/>
</dbReference>
<evidence type="ECO:0000313" key="15">
    <source>
        <dbReference type="EMBL" id="QDU46103.1"/>
    </source>
</evidence>